<evidence type="ECO:0000256" key="5">
    <source>
        <dbReference type="ARBA" id="ARBA00022763"/>
    </source>
</evidence>
<keyword evidence="13" id="KW-1185">Reference proteome</keyword>
<comment type="function">
    <text evidence="1 9">May be involved in recombinational repair of damaged DNA.</text>
</comment>
<gene>
    <name evidence="12" type="primary">recN</name>
    <name evidence="12" type="ORF">HZY85_03280</name>
</gene>
<dbReference type="SUPFAM" id="SSF52540">
    <property type="entry name" value="P-loop containing nucleoside triphosphate hydrolases"/>
    <property type="match status" value="2"/>
</dbReference>
<feature type="domain" description="RecF/RecN/SMC N-terminal" evidence="11">
    <location>
        <begin position="2"/>
        <end position="506"/>
    </location>
</feature>
<evidence type="ECO:0000256" key="1">
    <source>
        <dbReference type="ARBA" id="ARBA00003618"/>
    </source>
</evidence>
<comment type="caution">
    <text evidence="12">The sequence shown here is derived from an EMBL/GenBank/DDBJ whole genome shotgun (WGS) entry which is preliminary data.</text>
</comment>
<sequence>MLIQLNIKQFGIIENSIIDFKNGLTILSGETGSGKSMIFSAISQLSGQRSSTSYIRHGQDKATIEGIFDLPNNNKLIKLLDKLDIDYEDGILVIRRDIYISGKSICRVNNLVVNLTTLKEISSFLIDIHEQHDSQILLNEKNHISLLDSYAKESISSLLLEYKNKYREYKSISNKIEHFKNKESDILQKLDFLKYQYEEINKLNLVENEDIELNEELEYLSNYEKINNIIQETSNIISSDEGVLSGLYSIKENVKDLAKYSSNFEEKSEDLENLYYILEDLQYDLSRYSSSIEYDENRLNNIEYRLSKIKQLEKKYSKTVNELIKYKTEINNEIFELENYDENYEKYKEEKLIIEDNLKELARKITLTRKDVARKLEELIHKELKFLYMEKSIIKIQIKEKELSADGVDDVKILISSNLGEPLKSLSKVASGGELSRVMLALKIIFSNSIDAISIIFDEIDTGISGRVSQKMAEKIYQLSINSQVLCISHLPQTTALADNNLLISKEIRDDRTISTIRELGENEVIQEIARMISGNTTTQLSVDHAIELVNNSKIIKNNIKFDKKENND</sequence>
<dbReference type="CDD" id="cd03241">
    <property type="entry name" value="ABC_RecN"/>
    <property type="match status" value="2"/>
</dbReference>
<dbReference type="Proteomes" id="UP000531840">
    <property type="component" value="Unassembled WGS sequence"/>
</dbReference>
<dbReference type="PANTHER" id="PTHR11059">
    <property type="entry name" value="DNA REPAIR PROTEIN RECN"/>
    <property type="match status" value="1"/>
</dbReference>
<evidence type="ECO:0000259" key="11">
    <source>
        <dbReference type="Pfam" id="PF02463"/>
    </source>
</evidence>
<proteinExistence type="inferred from homology"/>
<dbReference type="InterPro" id="IPR003395">
    <property type="entry name" value="RecF/RecN/SMC_N"/>
</dbReference>
<dbReference type="EMBL" id="JACBYF010000004">
    <property type="protein sequence ID" value="NYS47218.1"/>
    <property type="molecule type" value="Genomic_DNA"/>
</dbReference>
<evidence type="ECO:0000313" key="13">
    <source>
        <dbReference type="Proteomes" id="UP000531840"/>
    </source>
</evidence>
<evidence type="ECO:0000256" key="7">
    <source>
        <dbReference type="ARBA" id="ARBA00023204"/>
    </source>
</evidence>
<dbReference type="RefSeq" id="WP_179940842.1">
    <property type="nucleotide sequence ID" value="NZ_JACBYF010000004.1"/>
</dbReference>
<organism evidence="12 13">
    <name type="scientific">Gemelliphila palaticanis</name>
    <dbReference type="NCBI Taxonomy" id="81950"/>
    <lineage>
        <taxon>Bacteria</taxon>
        <taxon>Bacillati</taxon>
        <taxon>Bacillota</taxon>
        <taxon>Bacilli</taxon>
        <taxon>Bacillales</taxon>
        <taxon>Gemellaceae</taxon>
        <taxon>Gemelliphila</taxon>
    </lineage>
</organism>
<evidence type="ECO:0000256" key="2">
    <source>
        <dbReference type="ARBA" id="ARBA00009441"/>
    </source>
</evidence>
<evidence type="ECO:0000256" key="3">
    <source>
        <dbReference type="ARBA" id="ARBA00021315"/>
    </source>
</evidence>
<keyword evidence="5 9" id="KW-0227">DNA damage</keyword>
<protein>
    <recommendedName>
        <fullName evidence="3 9">DNA repair protein RecN</fullName>
    </recommendedName>
    <alternativeName>
        <fullName evidence="8 9">Recombination protein N</fullName>
    </alternativeName>
</protein>
<evidence type="ECO:0000256" key="6">
    <source>
        <dbReference type="ARBA" id="ARBA00022840"/>
    </source>
</evidence>
<dbReference type="Pfam" id="PF02463">
    <property type="entry name" value="SMC_N"/>
    <property type="match status" value="1"/>
</dbReference>
<evidence type="ECO:0000256" key="9">
    <source>
        <dbReference type="PIRNR" id="PIRNR003128"/>
    </source>
</evidence>
<keyword evidence="7 9" id="KW-0234">DNA repair</keyword>
<dbReference type="PANTHER" id="PTHR11059:SF0">
    <property type="entry name" value="DNA REPAIR PROTEIN RECN"/>
    <property type="match status" value="1"/>
</dbReference>
<dbReference type="Gene3D" id="3.40.50.300">
    <property type="entry name" value="P-loop containing nucleotide triphosphate hydrolases"/>
    <property type="match status" value="2"/>
</dbReference>
<dbReference type="InterPro" id="IPR027417">
    <property type="entry name" value="P-loop_NTPase"/>
</dbReference>
<evidence type="ECO:0000256" key="4">
    <source>
        <dbReference type="ARBA" id="ARBA00022741"/>
    </source>
</evidence>
<evidence type="ECO:0000256" key="10">
    <source>
        <dbReference type="SAM" id="Coils"/>
    </source>
</evidence>
<name>A0ABX2T0Q3_9BACL</name>
<accession>A0ABX2T0Q3</accession>
<reference evidence="12 13" key="1">
    <citation type="submission" date="2020-07" db="EMBL/GenBank/DDBJ databases">
        <title>MOT database genomes.</title>
        <authorList>
            <person name="Joseph S."/>
            <person name="Aduse-Opoku J."/>
            <person name="Hashim A."/>
            <person name="Wade W."/>
            <person name="Curtis M."/>
        </authorList>
    </citation>
    <scope>NUCLEOTIDE SEQUENCE [LARGE SCALE GENOMIC DNA]</scope>
    <source>
        <strain evidence="12 13">CIP 106318</strain>
    </source>
</reference>
<feature type="coiled-coil region" evidence="10">
    <location>
        <begin position="309"/>
        <end position="364"/>
    </location>
</feature>
<evidence type="ECO:0000313" key="12">
    <source>
        <dbReference type="EMBL" id="NYS47218.1"/>
    </source>
</evidence>
<comment type="similarity">
    <text evidence="2 9">Belongs to the RecN family.</text>
</comment>
<keyword evidence="4" id="KW-0547">Nucleotide-binding</keyword>
<dbReference type="InterPro" id="IPR004604">
    <property type="entry name" value="DNA_recomb/repair_RecN"/>
</dbReference>
<dbReference type="NCBIfam" id="TIGR00634">
    <property type="entry name" value="recN"/>
    <property type="match status" value="1"/>
</dbReference>
<dbReference type="PIRSF" id="PIRSF003128">
    <property type="entry name" value="RecN"/>
    <property type="match status" value="1"/>
</dbReference>
<keyword evidence="10" id="KW-0175">Coiled coil</keyword>
<keyword evidence="6" id="KW-0067">ATP-binding</keyword>
<evidence type="ECO:0000256" key="8">
    <source>
        <dbReference type="ARBA" id="ARBA00033408"/>
    </source>
</evidence>